<dbReference type="InterPro" id="IPR057744">
    <property type="entry name" value="OTAase-like"/>
</dbReference>
<gene>
    <name evidence="3" type="primary">dht</name>
    <name evidence="3" type="ORF">Mal33_05710</name>
</gene>
<evidence type="ECO:0000259" key="2">
    <source>
        <dbReference type="Pfam" id="PF01979"/>
    </source>
</evidence>
<dbReference type="SUPFAM" id="SSF51556">
    <property type="entry name" value="Metallo-dependent hydrolases"/>
    <property type="match status" value="1"/>
</dbReference>
<feature type="signal peptide" evidence="1">
    <location>
        <begin position="1"/>
        <end position="24"/>
    </location>
</feature>
<dbReference type="EC" id="3.5.2.2" evidence="3"/>
<protein>
    <submittedName>
        <fullName evidence="3">D-hydantoinase/dihydropyrimidinase</fullName>
        <ecNumber evidence="3">3.5.2.2</ecNumber>
    </submittedName>
</protein>
<dbReference type="CDD" id="cd01299">
    <property type="entry name" value="Met_dep_hydrolase_A"/>
    <property type="match status" value="1"/>
</dbReference>
<feature type="domain" description="Amidohydrolase-related" evidence="2">
    <location>
        <begin position="84"/>
        <end position="299"/>
    </location>
</feature>
<evidence type="ECO:0000256" key="1">
    <source>
        <dbReference type="SAM" id="SignalP"/>
    </source>
</evidence>
<dbReference type="Gene3D" id="2.30.40.10">
    <property type="entry name" value="Urease, subunit C, domain 1"/>
    <property type="match status" value="1"/>
</dbReference>
<dbReference type="PANTHER" id="PTHR43135">
    <property type="entry name" value="ALPHA-D-RIBOSE 1-METHYLPHOSPHONATE 5-TRIPHOSPHATE DIPHOSPHATASE"/>
    <property type="match status" value="1"/>
</dbReference>
<accession>A0A518INF3</accession>
<dbReference type="SUPFAM" id="SSF51338">
    <property type="entry name" value="Composite domain of metallo-dependent hydrolases"/>
    <property type="match status" value="1"/>
</dbReference>
<organism evidence="3 4">
    <name type="scientific">Rosistilla oblonga</name>
    <dbReference type="NCBI Taxonomy" id="2527990"/>
    <lineage>
        <taxon>Bacteria</taxon>
        <taxon>Pseudomonadati</taxon>
        <taxon>Planctomycetota</taxon>
        <taxon>Planctomycetia</taxon>
        <taxon>Pirellulales</taxon>
        <taxon>Pirellulaceae</taxon>
        <taxon>Rosistilla</taxon>
    </lineage>
</organism>
<reference evidence="3 4" key="1">
    <citation type="submission" date="2019-02" db="EMBL/GenBank/DDBJ databases">
        <title>Deep-cultivation of Planctomycetes and their phenomic and genomic characterization uncovers novel biology.</title>
        <authorList>
            <person name="Wiegand S."/>
            <person name="Jogler M."/>
            <person name="Boedeker C."/>
            <person name="Pinto D."/>
            <person name="Vollmers J."/>
            <person name="Rivas-Marin E."/>
            <person name="Kohn T."/>
            <person name="Peeters S.H."/>
            <person name="Heuer A."/>
            <person name="Rast P."/>
            <person name="Oberbeckmann S."/>
            <person name="Bunk B."/>
            <person name="Jeske O."/>
            <person name="Meyerdierks A."/>
            <person name="Storesund J.E."/>
            <person name="Kallscheuer N."/>
            <person name="Luecker S."/>
            <person name="Lage O.M."/>
            <person name="Pohl T."/>
            <person name="Merkel B.J."/>
            <person name="Hornburger P."/>
            <person name="Mueller R.-W."/>
            <person name="Bruemmer F."/>
            <person name="Labrenz M."/>
            <person name="Spormann A.M."/>
            <person name="Op den Camp H."/>
            <person name="Overmann J."/>
            <person name="Amann R."/>
            <person name="Jetten M.S.M."/>
            <person name="Mascher T."/>
            <person name="Medema M.H."/>
            <person name="Devos D.P."/>
            <person name="Kaster A.-K."/>
            <person name="Ovreas L."/>
            <person name="Rohde M."/>
            <person name="Galperin M.Y."/>
            <person name="Jogler C."/>
        </authorList>
    </citation>
    <scope>NUCLEOTIDE SEQUENCE [LARGE SCALE GENOMIC DNA]</scope>
    <source>
        <strain evidence="3 4">Mal33</strain>
    </source>
</reference>
<dbReference type="Pfam" id="PF01979">
    <property type="entry name" value="Amidohydro_1"/>
    <property type="match status" value="1"/>
</dbReference>
<dbReference type="InterPro" id="IPR032466">
    <property type="entry name" value="Metal_Hydrolase"/>
</dbReference>
<dbReference type="Proteomes" id="UP000316770">
    <property type="component" value="Chromosome"/>
</dbReference>
<sequence precursor="true">MRSIHIILASTAVVLTILAPLARAQQAEEETPSYTLITDVNVFDGVADRLTPGRVLIEGNLIRAVGPNVETPDGAVVIDGGGRTLMPGLINCHVHLALPDAIANVESKLLFADVVLGSQLMARGYLMDGFTTVRDAGGNVFGIKKFIDRGLLPGPRIYPSGALISQLGGHFDLRNLTQHKTESHMERIGNIAICDGVPEVLVAARRNFRLQASQLKICVGGGAASDFDPVDTMQFTADEIRAAVTTANNWHTYVGAHIFTPQAMHIAADNGVMVFDHAFLIDEDAMKKVVEKGIFLVPQMNGLSPELLRNPILGPVNLAKIRTVHGQAGDFVALIKKFKPKIVFADDAFGTEDVVFKQRRYELGYRASLFGNFETLRQATSAAGELMALTGPRNPYSGKLGVIEEGALADMLIVDGNPLDDISVIGGTMEWFDAPPPKPIETIRVIMKDGKIFKNTL</sequence>
<dbReference type="InterPro" id="IPR011059">
    <property type="entry name" value="Metal-dep_hydrolase_composite"/>
</dbReference>
<dbReference type="RefSeq" id="WP_145282213.1">
    <property type="nucleotide sequence ID" value="NZ_CP036318.1"/>
</dbReference>
<keyword evidence="4" id="KW-1185">Reference proteome</keyword>
<feature type="chain" id="PRO_5022144039" evidence="1">
    <location>
        <begin position="25"/>
        <end position="457"/>
    </location>
</feature>
<dbReference type="AlphaFoldDB" id="A0A518INF3"/>
<evidence type="ECO:0000313" key="4">
    <source>
        <dbReference type="Proteomes" id="UP000316770"/>
    </source>
</evidence>
<keyword evidence="3" id="KW-0378">Hydrolase</keyword>
<dbReference type="Gene3D" id="3.20.20.140">
    <property type="entry name" value="Metal-dependent hydrolases"/>
    <property type="match status" value="1"/>
</dbReference>
<dbReference type="PANTHER" id="PTHR43135:SF3">
    <property type="entry name" value="ALPHA-D-RIBOSE 1-METHYLPHOSPHONATE 5-TRIPHOSPHATE DIPHOSPHATASE"/>
    <property type="match status" value="1"/>
</dbReference>
<dbReference type="InterPro" id="IPR006680">
    <property type="entry name" value="Amidohydro-rel"/>
</dbReference>
<dbReference type="GO" id="GO:0004157">
    <property type="term" value="F:dihydropyrimidinase activity"/>
    <property type="evidence" value="ECO:0007669"/>
    <property type="project" value="UniProtKB-EC"/>
</dbReference>
<name>A0A518INF3_9BACT</name>
<proteinExistence type="predicted"/>
<keyword evidence="1" id="KW-0732">Signal</keyword>
<dbReference type="EMBL" id="CP036318">
    <property type="protein sequence ID" value="QDV54616.1"/>
    <property type="molecule type" value="Genomic_DNA"/>
</dbReference>
<evidence type="ECO:0000313" key="3">
    <source>
        <dbReference type="EMBL" id="QDV54616.1"/>
    </source>
</evidence>
<dbReference type="InterPro" id="IPR051781">
    <property type="entry name" value="Metallo-dep_Hydrolase"/>
</dbReference>